<dbReference type="PANTHER" id="PTHR47193:SF1">
    <property type="entry name" value="CATION CHANNEL SPERM-ASSOCIATED PROTEIN 1"/>
    <property type="match status" value="1"/>
</dbReference>
<comment type="subcellular location">
    <subcellularLocation>
        <location evidence="1">Membrane</location>
        <topology evidence="1">Multi-pass membrane protein</topology>
    </subcellularLocation>
</comment>
<reference evidence="9" key="1">
    <citation type="submission" date="2025-08" db="UniProtKB">
        <authorList>
            <consortium name="RefSeq"/>
        </authorList>
    </citation>
    <scope>IDENTIFICATION</scope>
</reference>
<organism evidence="8 9">
    <name type="scientific">Clupea harengus</name>
    <name type="common">Atlantic herring</name>
    <dbReference type="NCBI Taxonomy" id="7950"/>
    <lineage>
        <taxon>Eukaryota</taxon>
        <taxon>Metazoa</taxon>
        <taxon>Chordata</taxon>
        <taxon>Craniata</taxon>
        <taxon>Vertebrata</taxon>
        <taxon>Euteleostomi</taxon>
        <taxon>Actinopterygii</taxon>
        <taxon>Neopterygii</taxon>
        <taxon>Teleostei</taxon>
        <taxon>Clupei</taxon>
        <taxon>Clupeiformes</taxon>
        <taxon>Clupeoidei</taxon>
        <taxon>Clupeidae</taxon>
        <taxon>Clupea</taxon>
    </lineage>
</organism>
<feature type="transmembrane region" description="Helical" evidence="6">
    <location>
        <begin position="161"/>
        <end position="178"/>
    </location>
</feature>
<accession>A0A8M1KKP3</accession>
<dbReference type="OrthoDB" id="431720at2759"/>
<evidence type="ECO:0000256" key="6">
    <source>
        <dbReference type="SAM" id="Phobius"/>
    </source>
</evidence>
<dbReference type="PANTHER" id="PTHR47193">
    <property type="entry name" value="CATION CHANNEL SPERM-ASSOCIATED PROTEIN 1"/>
    <property type="match status" value="1"/>
</dbReference>
<evidence type="ECO:0000256" key="2">
    <source>
        <dbReference type="ARBA" id="ARBA00022692"/>
    </source>
</evidence>
<dbReference type="GO" id="GO:0007283">
    <property type="term" value="P:spermatogenesis"/>
    <property type="evidence" value="ECO:0007669"/>
    <property type="project" value="TreeGrafter"/>
</dbReference>
<feature type="transmembrane region" description="Helical" evidence="6">
    <location>
        <begin position="95"/>
        <end position="113"/>
    </location>
</feature>
<gene>
    <name evidence="9" type="primary">LOC122133098</name>
</gene>
<dbReference type="AlphaFoldDB" id="A0A8M1KKP3"/>
<dbReference type="GO" id="GO:0060296">
    <property type="term" value="P:regulation of cilium beat frequency involved in ciliary motility"/>
    <property type="evidence" value="ECO:0007669"/>
    <property type="project" value="TreeGrafter"/>
</dbReference>
<evidence type="ECO:0000313" key="8">
    <source>
        <dbReference type="Proteomes" id="UP000515152"/>
    </source>
</evidence>
<dbReference type="Pfam" id="PF00520">
    <property type="entry name" value="Ion_trans"/>
    <property type="match status" value="1"/>
</dbReference>
<dbReference type="GeneID" id="122133098"/>
<evidence type="ECO:0000256" key="1">
    <source>
        <dbReference type="ARBA" id="ARBA00004141"/>
    </source>
</evidence>
<feature type="domain" description="Ion transport" evidence="7">
    <location>
        <begin position="94"/>
        <end position="283"/>
    </location>
</feature>
<dbReference type="GO" id="GO:0005227">
    <property type="term" value="F:calcium-activated cation channel activity"/>
    <property type="evidence" value="ECO:0007669"/>
    <property type="project" value="InterPro"/>
</dbReference>
<evidence type="ECO:0000256" key="3">
    <source>
        <dbReference type="ARBA" id="ARBA00022989"/>
    </source>
</evidence>
<keyword evidence="2 6" id="KW-0812">Transmembrane</keyword>
<dbReference type="Proteomes" id="UP000515152">
    <property type="component" value="Chromosome 8"/>
</dbReference>
<dbReference type="GO" id="GO:0030317">
    <property type="term" value="P:flagellated sperm motility"/>
    <property type="evidence" value="ECO:0007669"/>
    <property type="project" value="InterPro"/>
</dbReference>
<keyword evidence="3 6" id="KW-1133">Transmembrane helix</keyword>
<dbReference type="RefSeq" id="XP_042564442.1">
    <property type="nucleotide sequence ID" value="XM_042708508.1"/>
</dbReference>
<proteinExistence type="predicted"/>
<evidence type="ECO:0000256" key="4">
    <source>
        <dbReference type="ARBA" id="ARBA00023136"/>
    </source>
</evidence>
<evidence type="ECO:0000256" key="5">
    <source>
        <dbReference type="SAM" id="MobiDB-lite"/>
    </source>
</evidence>
<keyword evidence="8" id="KW-1185">Reference proteome</keyword>
<name>A0A8M1KKP3_CLUHA</name>
<protein>
    <submittedName>
        <fullName evidence="9">Cation channel sperm-associated protein 1-like</fullName>
    </submittedName>
</protein>
<dbReference type="InterPro" id="IPR028746">
    <property type="entry name" value="CatSper1"/>
</dbReference>
<keyword evidence="4 6" id="KW-0472">Membrane</keyword>
<dbReference type="InterPro" id="IPR005821">
    <property type="entry name" value="Ion_trans_dom"/>
</dbReference>
<dbReference type="GO" id="GO:0005245">
    <property type="term" value="F:voltage-gated calcium channel activity"/>
    <property type="evidence" value="ECO:0007669"/>
    <property type="project" value="TreeGrafter"/>
</dbReference>
<evidence type="ECO:0000259" key="7">
    <source>
        <dbReference type="Pfam" id="PF00520"/>
    </source>
</evidence>
<feature type="transmembrane region" description="Helical" evidence="6">
    <location>
        <begin position="133"/>
        <end position="154"/>
    </location>
</feature>
<dbReference type="GO" id="GO:0036128">
    <property type="term" value="C:CatSper complex"/>
    <property type="evidence" value="ECO:0007669"/>
    <property type="project" value="InterPro"/>
</dbReference>
<dbReference type="KEGG" id="char:122133098"/>
<feature type="transmembrane region" description="Helical" evidence="6">
    <location>
        <begin position="229"/>
        <end position="254"/>
    </location>
</feature>
<sequence length="305" mass="35698">MERKAPSRAYRQMRAKSVRQRTASISKKPLQRKRLFATCGDVTPEQLKKLLHLDQERHIQSLRHSKVCWKRIQGALLSWKRRLYSLTYGFTEDSIFDQFILFVVILNTATLVAQTFENVIVRGGWYMSAMDSAFMAIYLMEFVFKFMVWGFLYFKNAWNNIDFFIILVSMIDFILPFVEFVDFSGQASAVFQILKIFKGIRAIRAFRVLRTIRFLQNLQSIVATCLRSLASMGAIIILMFTFLLMFAVLFRGMFSQTDPYHFGTMFRTIFTLFQLLTLDDWSFTYSISRDNGRETVASCVKKKSL</sequence>
<evidence type="ECO:0000313" key="9">
    <source>
        <dbReference type="RefSeq" id="XP_042564442.1"/>
    </source>
</evidence>
<dbReference type="FunFam" id="1.20.120.350:FF:000078">
    <property type="entry name" value="Cation channel sperm associated 1"/>
    <property type="match status" value="1"/>
</dbReference>
<feature type="region of interest" description="Disordered" evidence="5">
    <location>
        <begin position="1"/>
        <end position="26"/>
    </location>
</feature>